<name>A0A4P7VQW7_9BACT</name>
<evidence type="ECO:0000313" key="8">
    <source>
        <dbReference type="Proteomes" id="UP000297031"/>
    </source>
</evidence>
<dbReference type="InterPro" id="IPR036249">
    <property type="entry name" value="Thioredoxin-like_sf"/>
</dbReference>
<keyword evidence="3" id="KW-1015">Disulfide bond</keyword>
<keyword evidence="2" id="KW-0201">Cytochrome c-type biogenesis</keyword>
<dbReference type="InterPro" id="IPR000866">
    <property type="entry name" value="AhpC/TSA"/>
</dbReference>
<proteinExistence type="predicted"/>
<dbReference type="Pfam" id="PF14289">
    <property type="entry name" value="DUF4369"/>
    <property type="match status" value="1"/>
</dbReference>
<comment type="subcellular location">
    <subcellularLocation>
        <location evidence="1">Cell envelope</location>
    </subcellularLocation>
</comment>
<evidence type="ECO:0000259" key="6">
    <source>
        <dbReference type="PROSITE" id="PS51352"/>
    </source>
</evidence>
<feature type="domain" description="Thioredoxin" evidence="6">
    <location>
        <begin position="253"/>
        <end position="392"/>
    </location>
</feature>
<evidence type="ECO:0000313" key="7">
    <source>
        <dbReference type="EMBL" id="QCD36709.1"/>
    </source>
</evidence>
<gene>
    <name evidence="7" type="ORF">E7746_12875</name>
</gene>
<reference evidence="7 8" key="1">
    <citation type="submission" date="2019-02" db="EMBL/GenBank/DDBJ databases">
        <title>Isolation and identification of novel species under the genus Muribaculum.</title>
        <authorList>
            <person name="Miyake S."/>
            <person name="Ding Y."/>
            <person name="Low A."/>
            <person name="Soh M."/>
            <person name="Seedorf H."/>
        </authorList>
    </citation>
    <scope>NUCLEOTIDE SEQUENCE [LARGE SCALE GENOMIC DNA]</scope>
    <source>
        <strain evidence="7 8">TLL-A4</strain>
    </source>
</reference>
<dbReference type="InterPro" id="IPR050553">
    <property type="entry name" value="Thioredoxin_ResA/DsbE_sf"/>
</dbReference>
<dbReference type="PANTHER" id="PTHR42852:SF6">
    <property type="entry name" value="THIOL:DISULFIDE INTERCHANGE PROTEIN DSBE"/>
    <property type="match status" value="1"/>
</dbReference>
<evidence type="ECO:0000256" key="2">
    <source>
        <dbReference type="ARBA" id="ARBA00022748"/>
    </source>
</evidence>
<keyword evidence="8" id="KW-1185">Reference proteome</keyword>
<sequence>MSSLLSHPVSFFVEYSSYICSSLKLKHLKMKSLFISAMVMLSATTASAFDYVVTGNAAPEMEGKMFYLLDDNSNLVDSTKVAAGKFKFQGNADKAYYGRIGFKENIDGGVRTNYIAELIVEPGTVEMDMNKRMPAKGGELNTKFASLWGGVMAKQDAVMKQLEALQKDSLDQETMMQKRNEIVNAFYQDFGATVKNAILENKDNAVGVSALRQYSQLCTPEEWQEVYAVVSPDIKNLDFVKEQNNKVNNILRTSVGKKFIDVEGKNIDGTVAHLSDYVGKGKYVLVDYWASWCGPCRREAKETLIPLYEKYKDDDRFTILGVATWDEADETKKAINRLGYKWPQIIDAGTAPSDTYGFSGIPMIMLFGPDGTILARDIRGEEIVNKVAECLK</sequence>
<dbReference type="SUPFAM" id="SSF52833">
    <property type="entry name" value="Thioredoxin-like"/>
    <property type="match status" value="1"/>
</dbReference>
<organism evidence="7 8">
    <name type="scientific">Muribaculum gordoncarteri</name>
    <dbReference type="NCBI Taxonomy" id="2530390"/>
    <lineage>
        <taxon>Bacteria</taxon>
        <taxon>Pseudomonadati</taxon>
        <taxon>Bacteroidota</taxon>
        <taxon>Bacteroidia</taxon>
        <taxon>Bacteroidales</taxon>
        <taxon>Muribaculaceae</taxon>
        <taxon>Muribaculum</taxon>
    </lineage>
</organism>
<protein>
    <submittedName>
        <fullName evidence="7">AhpC/TSA family protein</fullName>
    </submittedName>
</protein>
<evidence type="ECO:0000256" key="1">
    <source>
        <dbReference type="ARBA" id="ARBA00004196"/>
    </source>
</evidence>
<dbReference type="CDD" id="cd02966">
    <property type="entry name" value="TlpA_like_family"/>
    <property type="match status" value="1"/>
</dbReference>
<feature type="signal peptide" evidence="5">
    <location>
        <begin position="1"/>
        <end position="48"/>
    </location>
</feature>
<dbReference type="InterPro" id="IPR013766">
    <property type="entry name" value="Thioredoxin_domain"/>
</dbReference>
<dbReference type="EMBL" id="CP039393">
    <property type="protein sequence ID" value="QCD36709.1"/>
    <property type="molecule type" value="Genomic_DNA"/>
</dbReference>
<keyword evidence="4" id="KW-0676">Redox-active center</keyword>
<dbReference type="Gene3D" id="3.40.30.10">
    <property type="entry name" value="Glutaredoxin"/>
    <property type="match status" value="1"/>
</dbReference>
<dbReference type="OrthoDB" id="9794348at2"/>
<dbReference type="PROSITE" id="PS51352">
    <property type="entry name" value="THIOREDOXIN_2"/>
    <property type="match status" value="1"/>
</dbReference>
<dbReference type="GO" id="GO:0016491">
    <property type="term" value="F:oxidoreductase activity"/>
    <property type="evidence" value="ECO:0007669"/>
    <property type="project" value="InterPro"/>
</dbReference>
<dbReference type="GO" id="GO:0030313">
    <property type="term" value="C:cell envelope"/>
    <property type="evidence" value="ECO:0007669"/>
    <property type="project" value="UniProtKB-SubCell"/>
</dbReference>
<dbReference type="InterPro" id="IPR017937">
    <property type="entry name" value="Thioredoxin_CS"/>
</dbReference>
<feature type="chain" id="PRO_5020277270" evidence="5">
    <location>
        <begin position="49"/>
        <end position="392"/>
    </location>
</feature>
<keyword evidence="5" id="KW-0732">Signal</keyword>
<dbReference type="InterPro" id="IPR025380">
    <property type="entry name" value="DUF4369"/>
</dbReference>
<evidence type="ECO:0000256" key="3">
    <source>
        <dbReference type="ARBA" id="ARBA00023157"/>
    </source>
</evidence>
<dbReference type="KEGG" id="mgod:E7746_12875"/>
<evidence type="ECO:0000256" key="4">
    <source>
        <dbReference type="ARBA" id="ARBA00023284"/>
    </source>
</evidence>
<dbReference type="GO" id="GO:0017004">
    <property type="term" value="P:cytochrome complex assembly"/>
    <property type="evidence" value="ECO:0007669"/>
    <property type="project" value="UniProtKB-KW"/>
</dbReference>
<dbReference type="AlphaFoldDB" id="A0A4P7VQW7"/>
<dbReference type="PROSITE" id="PS00194">
    <property type="entry name" value="THIOREDOXIN_1"/>
    <property type="match status" value="1"/>
</dbReference>
<dbReference type="Pfam" id="PF00578">
    <property type="entry name" value="AhpC-TSA"/>
    <property type="match status" value="1"/>
</dbReference>
<dbReference type="PANTHER" id="PTHR42852">
    <property type="entry name" value="THIOL:DISULFIDE INTERCHANGE PROTEIN DSBE"/>
    <property type="match status" value="1"/>
</dbReference>
<evidence type="ECO:0000256" key="5">
    <source>
        <dbReference type="SAM" id="SignalP"/>
    </source>
</evidence>
<dbReference type="GO" id="GO:0016209">
    <property type="term" value="F:antioxidant activity"/>
    <property type="evidence" value="ECO:0007669"/>
    <property type="project" value="InterPro"/>
</dbReference>
<accession>A0A4P7VQW7</accession>
<dbReference type="Proteomes" id="UP000297031">
    <property type="component" value="Chromosome"/>
</dbReference>